<feature type="coiled-coil region" evidence="1">
    <location>
        <begin position="31"/>
        <end position="58"/>
    </location>
</feature>
<protein>
    <submittedName>
        <fullName evidence="3">Uncharacterized protein</fullName>
    </submittedName>
</protein>
<organism evidence="3 5">
    <name type="scientific">Ilex paraguariensis</name>
    <name type="common">yerba mate</name>
    <dbReference type="NCBI Taxonomy" id="185542"/>
    <lineage>
        <taxon>Eukaryota</taxon>
        <taxon>Viridiplantae</taxon>
        <taxon>Streptophyta</taxon>
        <taxon>Embryophyta</taxon>
        <taxon>Tracheophyta</taxon>
        <taxon>Spermatophyta</taxon>
        <taxon>Magnoliopsida</taxon>
        <taxon>eudicotyledons</taxon>
        <taxon>Gunneridae</taxon>
        <taxon>Pentapetalae</taxon>
        <taxon>asterids</taxon>
        <taxon>campanulids</taxon>
        <taxon>Aquifoliales</taxon>
        <taxon>Aquifoliaceae</taxon>
        <taxon>Ilex</taxon>
    </lineage>
</organism>
<name>A0ABC8RHS6_9AQUA</name>
<dbReference type="PANTHER" id="PTHR12960">
    <property type="entry name" value="GLE-1-RELATED"/>
    <property type="match status" value="1"/>
</dbReference>
<evidence type="ECO:0000313" key="3">
    <source>
        <dbReference type="EMBL" id="CAK9144529.1"/>
    </source>
</evidence>
<keyword evidence="2" id="KW-0472">Membrane</keyword>
<keyword evidence="2" id="KW-1133">Transmembrane helix</keyword>
<dbReference type="EMBL" id="CAUOFW020001397">
    <property type="protein sequence ID" value="CAK9144529.1"/>
    <property type="molecule type" value="Genomic_DNA"/>
</dbReference>
<dbReference type="InterPro" id="IPR012476">
    <property type="entry name" value="GLE1"/>
</dbReference>
<dbReference type="EMBL" id="CAUOFW020007669">
    <property type="protein sequence ID" value="CAK9180165.1"/>
    <property type="molecule type" value="Genomic_DNA"/>
</dbReference>
<evidence type="ECO:0000256" key="2">
    <source>
        <dbReference type="SAM" id="Phobius"/>
    </source>
</evidence>
<evidence type="ECO:0000313" key="4">
    <source>
        <dbReference type="EMBL" id="CAK9180165.1"/>
    </source>
</evidence>
<dbReference type="AlphaFoldDB" id="A0ABC8RHS6"/>
<sequence length="77" mass="9282">MNKALDNHLTAVQRDHEYRSQIEERKIRDDAALEEAKKKEKTLQEEKLRQEKINAEAEVSLLGFVVFWFFLFMENKR</sequence>
<dbReference type="Proteomes" id="UP001642360">
    <property type="component" value="Unassembled WGS sequence"/>
</dbReference>
<keyword evidence="1" id="KW-0175">Coiled coil</keyword>
<evidence type="ECO:0000256" key="1">
    <source>
        <dbReference type="SAM" id="Coils"/>
    </source>
</evidence>
<keyword evidence="2" id="KW-0812">Transmembrane</keyword>
<keyword evidence="5" id="KW-1185">Reference proteome</keyword>
<gene>
    <name evidence="3" type="ORF">ILEXP_LOCUS12279</name>
    <name evidence="4" type="ORF">ILEXP_LOCUS50142</name>
</gene>
<reference evidence="3 5" key="1">
    <citation type="submission" date="2024-02" db="EMBL/GenBank/DDBJ databases">
        <authorList>
            <person name="Vignale AGUSTIN F."/>
            <person name="Sosa J E."/>
            <person name="Modenutti C."/>
        </authorList>
    </citation>
    <scope>NUCLEOTIDE SEQUENCE [LARGE SCALE GENOMIC DNA]</scope>
</reference>
<evidence type="ECO:0000313" key="5">
    <source>
        <dbReference type="Proteomes" id="UP001642360"/>
    </source>
</evidence>
<proteinExistence type="predicted"/>
<dbReference type="PANTHER" id="PTHR12960:SF0">
    <property type="entry name" value="MRNA EXPORT FACTOR GLE1"/>
    <property type="match status" value="1"/>
</dbReference>
<accession>A0ABC8RHS6</accession>
<feature type="transmembrane region" description="Helical" evidence="2">
    <location>
        <begin position="53"/>
        <end position="73"/>
    </location>
</feature>
<comment type="caution">
    <text evidence="3">The sequence shown here is derived from an EMBL/GenBank/DDBJ whole genome shotgun (WGS) entry which is preliminary data.</text>
</comment>